<dbReference type="GO" id="GO:0005634">
    <property type="term" value="C:nucleus"/>
    <property type="evidence" value="ECO:0000318"/>
    <property type="project" value="GO_Central"/>
</dbReference>
<proteinExistence type="predicted"/>
<evidence type="ECO:0000313" key="2">
    <source>
        <dbReference type="Proteomes" id="UP000001542"/>
    </source>
</evidence>
<dbReference type="AlphaFoldDB" id="A2DN93"/>
<sequence length="113" mass="13011">MRLALHNLLFDDNGEPFKIVCTKKIIVHKDFDSNYLHRLLRTINMESFKNGCQDLGLEFIEYMGEQTSEENLNKIHHYLLEIDILSGYLVSKSGQKFNIIGGIPDIDVPVSEK</sequence>
<protein>
    <submittedName>
        <fullName evidence="1">Uncharacterized protein</fullName>
    </submittedName>
</protein>
<dbReference type="PANTHER" id="PTHR12773">
    <property type="entry name" value="UPF0315 PROTEIN-RELATED"/>
    <property type="match status" value="1"/>
</dbReference>
<keyword evidence="2" id="KW-1185">Reference proteome</keyword>
<dbReference type="OrthoDB" id="2187549at2759"/>
<organism evidence="1 2">
    <name type="scientific">Trichomonas vaginalis (strain ATCC PRA-98 / G3)</name>
    <dbReference type="NCBI Taxonomy" id="412133"/>
    <lineage>
        <taxon>Eukaryota</taxon>
        <taxon>Metamonada</taxon>
        <taxon>Parabasalia</taxon>
        <taxon>Trichomonadida</taxon>
        <taxon>Trichomonadidae</taxon>
        <taxon>Trichomonas</taxon>
    </lineage>
</organism>
<reference evidence="1" key="2">
    <citation type="journal article" date="2007" name="Science">
        <title>Draft genome sequence of the sexually transmitted pathogen Trichomonas vaginalis.</title>
        <authorList>
            <person name="Carlton J.M."/>
            <person name="Hirt R.P."/>
            <person name="Silva J.C."/>
            <person name="Delcher A.L."/>
            <person name="Schatz M."/>
            <person name="Zhao Q."/>
            <person name="Wortman J.R."/>
            <person name="Bidwell S.L."/>
            <person name="Alsmark U.C.M."/>
            <person name="Besteiro S."/>
            <person name="Sicheritz-Ponten T."/>
            <person name="Noel C.J."/>
            <person name="Dacks J.B."/>
            <person name="Foster P.G."/>
            <person name="Simillion C."/>
            <person name="Van de Peer Y."/>
            <person name="Miranda-Saavedra D."/>
            <person name="Barton G.J."/>
            <person name="Westrop G.D."/>
            <person name="Mueller S."/>
            <person name="Dessi D."/>
            <person name="Fiori P.L."/>
            <person name="Ren Q."/>
            <person name="Paulsen I."/>
            <person name="Zhang H."/>
            <person name="Bastida-Corcuera F.D."/>
            <person name="Simoes-Barbosa A."/>
            <person name="Brown M.T."/>
            <person name="Hayes R.D."/>
            <person name="Mukherjee M."/>
            <person name="Okumura C.Y."/>
            <person name="Schneider R."/>
            <person name="Smith A.J."/>
            <person name="Vanacova S."/>
            <person name="Villalvazo M."/>
            <person name="Haas B.J."/>
            <person name="Pertea M."/>
            <person name="Feldblyum T.V."/>
            <person name="Utterback T.R."/>
            <person name="Shu C.L."/>
            <person name="Osoegawa K."/>
            <person name="de Jong P.J."/>
            <person name="Hrdy I."/>
            <person name="Horvathova L."/>
            <person name="Zubacova Z."/>
            <person name="Dolezal P."/>
            <person name="Malik S.B."/>
            <person name="Logsdon J.M. Jr."/>
            <person name="Henze K."/>
            <person name="Gupta A."/>
            <person name="Wang C.C."/>
            <person name="Dunne R.L."/>
            <person name="Upcroft J.A."/>
            <person name="Upcroft P."/>
            <person name="White O."/>
            <person name="Salzberg S.L."/>
            <person name="Tang P."/>
            <person name="Chiu C.-H."/>
            <person name="Lee Y.-S."/>
            <person name="Embley T.M."/>
            <person name="Coombs G.H."/>
            <person name="Mottram J.C."/>
            <person name="Tachezy J."/>
            <person name="Fraser-Liggett C.M."/>
            <person name="Johnson P.J."/>
        </authorList>
    </citation>
    <scope>NUCLEOTIDE SEQUENCE [LARGE SCALE GENOMIC DNA]</scope>
    <source>
        <strain evidence="1">G3</strain>
    </source>
</reference>
<dbReference type="GO" id="GO:2000234">
    <property type="term" value="P:positive regulation of rRNA processing"/>
    <property type="evidence" value="ECO:0000318"/>
    <property type="project" value="GO_Central"/>
</dbReference>
<name>A2DN93_TRIV3</name>
<dbReference type="GO" id="GO:0005737">
    <property type="term" value="C:cytoplasm"/>
    <property type="evidence" value="ECO:0000318"/>
    <property type="project" value="GO_Central"/>
</dbReference>
<dbReference type="GO" id="GO:0030490">
    <property type="term" value="P:maturation of SSU-rRNA"/>
    <property type="evidence" value="ECO:0000318"/>
    <property type="project" value="GO_Central"/>
</dbReference>
<reference evidence="1" key="1">
    <citation type="submission" date="2006-10" db="EMBL/GenBank/DDBJ databases">
        <authorList>
            <person name="Amadeo P."/>
            <person name="Zhao Q."/>
            <person name="Wortman J."/>
            <person name="Fraser-Liggett C."/>
            <person name="Carlton J."/>
        </authorList>
    </citation>
    <scope>NUCLEOTIDE SEQUENCE</scope>
    <source>
        <strain evidence="1">G3</strain>
    </source>
</reference>
<dbReference type="SMR" id="A2DN93"/>
<dbReference type="GO" id="GO:0046982">
    <property type="term" value="F:protein heterodimerization activity"/>
    <property type="evidence" value="ECO:0007669"/>
    <property type="project" value="InterPro"/>
</dbReference>
<dbReference type="RefSeq" id="XP_001579067.1">
    <property type="nucleotide sequence ID" value="XM_001579017.1"/>
</dbReference>
<dbReference type="GO" id="GO:0141106">
    <property type="term" value="F:tRNA methyltransferase activator activity"/>
    <property type="evidence" value="ECO:0000318"/>
    <property type="project" value="GO_Central"/>
</dbReference>
<dbReference type="InterPro" id="IPR039127">
    <property type="entry name" value="Trm112"/>
</dbReference>
<evidence type="ECO:0000313" key="1">
    <source>
        <dbReference type="EMBL" id="EAY18081.1"/>
    </source>
</evidence>
<dbReference type="PANTHER" id="PTHR12773:SF0">
    <property type="entry name" value="MULTIFUNCTIONAL METHYLTRANSFERASE SUBUNIT TRM112-LIKE PROTEIN"/>
    <property type="match status" value="1"/>
</dbReference>
<dbReference type="Gene3D" id="2.20.25.10">
    <property type="match status" value="1"/>
</dbReference>
<dbReference type="GO" id="GO:0043528">
    <property type="term" value="C:tRNA (m2G10) methyltransferase complex"/>
    <property type="evidence" value="ECO:0000318"/>
    <property type="project" value="GO_Central"/>
</dbReference>
<dbReference type="KEGG" id="tva:5463585"/>
<dbReference type="VEuPathDB" id="TrichDB:TVAGG3_1024120"/>
<accession>A2DN93</accession>
<dbReference type="InParanoid" id="A2DN93"/>
<dbReference type="VEuPathDB" id="TrichDB:TVAG_306010"/>
<dbReference type="GO" id="GO:0000470">
    <property type="term" value="P:maturation of LSU-rRNA"/>
    <property type="evidence" value="ECO:0000318"/>
    <property type="project" value="GO_Central"/>
</dbReference>
<dbReference type="STRING" id="5722.A2DN93"/>
<gene>
    <name evidence="1" type="ORF">TVAG_306010</name>
</gene>
<dbReference type="Proteomes" id="UP000001542">
    <property type="component" value="Unassembled WGS sequence"/>
</dbReference>
<dbReference type="EMBL" id="DS113222">
    <property type="protein sequence ID" value="EAY18081.1"/>
    <property type="molecule type" value="Genomic_DNA"/>
</dbReference>